<dbReference type="Pfam" id="PF00668">
    <property type="entry name" value="Condensation"/>
    <property type="match status" value="1"/>
</dbReference>
<evidence type="ECO:0000256" key="3">
    <source>
        <dbReference type="ARBA" id="ARBA00022553"/>
    </source>
</evidence>
<dbReference type="InterPro" id="IPR000873">
    <property type="entry name" value="AMP-dep_synth/lig_dom"/>
</dbReference>
<evidence type="ECO:0000313" key="6">
    <source>
        <dbReference type="Proteomes" id="UP001156398"/>
    </source>
</evidence>
<accession>A0ABT6W6H5</accession>
<dbReference type="InterPro" id="IPR020845">
    <property type="entry name" value="AMP-binding_CS"/>
</dbReference>
<dbReference type="SMART" id="SM00823">
    <property type="entry name" value="PKS_PP"/>
    <property type="match status" value="1"/>
</dbReference>
<evidence type="ECO:0000256" key="2">
    <source>
        <dbReference type="ARBA" id="ARBA00022450"/>
    </source>
</evidence>
<dbReference type="PROSITE" id="PS00455">
    <property type="entry name" value="AMP_BINDING"/>
    <property type="match status" value="1"/>
</dbReference>
<dbReference type="InterPro" id="IPR045851">
    <property type="entry name" value="AMP-bd_C_sf"/>
</dbReference>
<gene>
    <name evidence="5" type="ORF">POF43_027095</name>
</gene>
<dbReference type="InterPro" id="IPR020806">
    <property type="entry name" value="PKS_PP-bd"/>
</dbReference>
<feature type="domain" description="Carrier" evidence="4">
    <location>
        <begin position="972"/>
        <end position="1049"/>
    </location>
</feature>
<dbReference type="Pfam" id="PF00550">
    <property type="entry name" value="PP-binding"/>
    <property type="match status" value="1"/>
</dbReference>
<protein>
    <submittedName>
        <fullName evidence="5">Amino acid adenylation domain-containing protein</fullName>
    </submittedName>
</protein>
<dbReference type="Gene3D" id="3.40.50.980">
    <property type="match status" value="2"/>
</dbReference>
<dbReference type="CDD" id="cd19540">
    <property type="entry name" value="LCL_NRPS-like"/>
    <property type="match status" value="1"/>
</dbReference>
<dbReference type="SUPFAM" id="SSF47336">
    <property type="entry name" value="ACP-like"/>
    <property type="match status" value="1"/>
</dbReference>
<keyword evidence="3" id="KW-0597">Phosphoprotein</keyword>
<sequence>MVPLSFAQQRLWLIDRLEGPNAVYNIPMVLRLTGPLDATALRAALDDLLERHESLRTVFPATDGVPRQEILEGPAARTPFGHRPLREADLAAELTACARHPFDLAAELPVRADLFTLAPEVSVLSLVIHHIANDGWSTGPLFRDLRAAYTARLAGTAPDWEPLPVQYADYALWQREVLGEEDDPHSELSLQSAYWRDRLAGLPDQLALPFDRPRPASSSHRGDAVDLEVPRALWNAVAAVGRAAGASSFMVLQAAFALLLTRLGAGTDIPLGTVTAGRGDEALEDLVGFFVNTLVLRTDTSGNPGFRTLLDRVRQTALGAYTHQDLPFERIVEILNPPRSLARHPVFQVMLVFHQNAGDSDFELPGLTVDFEPGTGGAAKFDLTLTLAETLGPDGAPGGLVGHIHYATDLFERATVERMGRQLLRVLEAVAADPSVPLDSVALLSGDERHRLLVAWNGQDTAPPGGTVPQLFAGHAAATPGAPAVIDGASVLTYRELDERANRLAHLLTDRGVGPETLVAVALPRCADAVVALLAVWKAGGGYVPLDPAYPADRLAVMLADARPLLLLTTTGVTVPPGCGVPDLRLDSPRTTEALATAPATAPRPRARPGNPAYVIFTSGSTGRPKGVVVAHSALADYVTWCARTYPSITGTALLHTSLSFDLTVTGLWGPLAAGGCVLLASLTERDPAEAVHLSAHPVTFLKATPSHLPLLAEAPAAYSPSGELLLGGEILTGEALRPWRTAHPATVVRNVYGPTEITVNCAEYRLLPGSEPPPGIVPVGRPQANIRLYVLDAALNPVPQGVAGELYAAGTGLARGYLDRPAATAQRFTACPFGPPGARMYRTGDLARWNADAQLEVLGRADQQVKVRGFRIEPGEIEAVLAADPRVAQVAVVVREDTPGDRRLVAYAVPTDPDATVESAALRALAARALPDYMVPATVVTLPALPLTANGKLDRSALPAPGFTAGPRHRAPATAVQAALCDLFARVLGRDRDQVGTDDGFFDLGGHSLLAARLIGLIDSSFGARLRMRDLFETPTVAGLAARLETGERPADGDEPFGALLPVRARGSGRPLFCLHPGSGIGWSYTGLLPHLDPETPVYALQSPALSRDTAPPADLPALARGYAERIRAVQPHGPYQLLGWSFGGLAAYAVAAQLEAEGERVALLALLDGYPVLDPAGRPLLPPGGEHDEDFDADLPDWEDDGALDFLHEAIGGVDGLAPDELPLVLRAMTYHRELRHTYRPPRYHGDILFFTAAADRPAGAPTAEVWTSFTDATVDNVPVDCRHARMLDAEPLAVIGKTVGEALRTAAALPAGAGDVR</sequence>
<keyword evidence="6" id="KW-1185">Reference proteome</keyword>
<dbReference type="Gene3D" id="2.30.38.10">
    <property type="entry name" value="Luciferase, Domain 3"/>
    <property type="match status" value="1"/>
</dbReference>
<dbReference type="PROSITE" id="PS50075">
    <property type="entry name" value="CARRIER"/>
    <property type="match status" value="1"/>
</dbReference>
<dbReference type="PANTHER" id="PTHR45527">
    <property type="entry name" value="NONRIBOSOMAL PEPTIDE SYNTHETASE"/>
    <property type="match status" value="1"/>
</dbReference>
<comment type="cofactor">
    <cofactor evidence="1">
        <name>pantetheine 4'-phosphate</name>
        <dbReference type="ChEBI" id="CHEBI:47942"/>
    </cofactor>
</comment>
<dbReference type="InterPro" id="IPR006162">
    <property type="entry name" value="Ppantetheine_attach_site"/>
</dbReference>
<organism evidence="5 6">
    <name type="scientific">Streptantibioticus silvisoli</name>
    <dbReference type="NCBI Taxonomy" id="2705255"/>
    <lineage>
        <taxon>Bacteria</taxon>
        <taxon>Bacillati</taxon>
        <taxon>Actinomycetota</taxon>
        <taxon>Actinomycetes</taxon>
        <taxon>Kitasatosporales</taxon>
        <taxon>Streptomycetaceae</taxon>
        <taxon>Streptantibioticus</taxon>
    </lineage>
</organism>
<dbReference type="PANTHER" id="PTHR45527:SF1">
    <property type="entry name" value="FATTY ACID SYNTHASE"/>
    <property type="match status" value="1"/>
</dbReference>
<dbReference type="PROSITE" id="PS00012">
    <property type="entry name" value="PHOSPHOPANTETHEINE"/>
    <property type="match status" value="1"/>
</dbReference>
<dbReference type="NCBIfam" id="TIGR01733">
    <property type="entry name" value="AA-adenyl-dom"/>
    <property type="match status" value="1"/>
</dbReference>
<dbReference type="Pfam" id="PF00501">
    <property type="entry name" value="AMP-binding"/>
    <property type="match status" value="1"/>
</dbReference>
<dbReference type="CDD" id="cd05930">
    <property type="entry name" value="A_NRPS"/>
    <property type="match status" value="1"/>
</dbReference>
<name>A0ABT6W6H5_9ACTN</name>
<dbReference type="InterPro" id="IPR001031">
    <property type="entry name" value="Thioesterase"/>
</dbReference>
<dbReference type="Gene3D" id="3.30.559.10">
    <property type="entry name" value="Chloramphenicol acetyltransferase-like domain"/>
    <property type="match status" value="1"/>
</dbReference>
<comment type="caution">
    <text evidence="5">The sequence shown here is derived from an EMBL/GenBank/DDBJ whole genome shotgun (WGS) entry which is preliminary data.</text>
</comment>
<evidence type="ECO:0000313" key="5">
    <source>
        <dbReference type="EMBL" id="MDI5966352.1"/>
    </source>
</evidence>
<dbReference type="Pfam" id="PF13193">
    <property type="entry name" value="AMP-binding_C"/>
    <property type="match status" value="1"/>
</dbReference>
<dbReference type="InterPro" id="IPR010071">
    <property type="entry name" value="AA_adenyl_dom"/>
</dbReference>
<evidence type="ECO:0000256" key="1">
    <source>
        <dbReference type="ARBA" id="ARBA00001957"/>
    </source>
</evidence>
<dbReference type="InterPro" id="IPR009081">
    <property type="entry name" value="PP-bd_ACP"/>
</dbReference>
<dbReference type="InterPro" id="IPR029058">
    <property type="entry name" value="AB_hydrolase_fold"/>
</dbReference>
<dbReference type="InterPro" id="IPR025110">
    <property type="entry name" value="AMP-bd_C"/>
</dbReference>
<keyword evidence="2" id="KW-0596">Phosphopantetheine</keyword>
<dbReference type="Gene3D" id="3.40.50.1820">
    <property type="entry name" value="alpha/beta hydrolase"/>
    <property type="match status" value="1"/>
</dbReference>
<dbReference type="SMART" id="SM00824">
    <property type="entry name" value="PKS_TE"/>
    <property type="match status" value="1"/>
</dbReference>
<dbReference type="Gene3D" id="3.30.559.30">
    <property type="entry name" value="Nonribosomal peptide synthetase, condensation domain"/>
    <property type="match status" value="1"/>
</dbReference>
<proteinExistence type="predicted"/>
<dbReference type="EMBL" id="JAAGKO020000050">
    <property type="protein sequence ID" value="MDI5966352.1"/>
    <property type="molecule type" value="Genomic_DNA"/>
</dbReference>
<dbReference type="SUPFAM" id="SSF53474">
    <property type="entry name" value="alpha/beta-Hydrolases"/>
    <property type="match status" value="1"/>
</dbReference>
<dbReference type="SUPFAM" id="SSF56801">
    <property type="entry name" value="Acetyl-CoA synthetase-like"/>
    <property type="match status" value="1"/>
</dbReference>
<dbReference type="InterPro" id="IPR020802">
    <property type="entry name" value="TesA-like"/>
</dbReference>
<dbReference type="InterPro" id="IPR023213">
    <property type="entry name" value="CAT-like_dom_sf"/>
</dbReference>
<dbReference type="InterPro" id="IPR001242">
    <property type="entry name" value="Condensation_dom"/>
</dbReference>
<evidence type="ECO:0000259" key="4">
    <source>
        <dbReference type="PROSITE" id="PS50075"/>
    </source>
</evidence>
<dbReference type="Gene3D" id="3.30.300.30">
    <property type="match status" value="1"/>
</dbReference>
<dbReference type="Pfam" id="PF00975">
    <property type="entry name" value="Thioesterase"/>
    <property type="match status" value="1"/>
</dbReference>
<dbReference type="InterPro" id="IPR036736">
    <property type="entry name" value="ACP-like_sf"/>
</dbReference>
<dbReference type="SUPFAM" id="SSF52777">
    <property type="entry name" value="CoA-dependent acyltransferases"/>
    <property type="match status" value="2"/>
</dbReference>
<dbReference type="Proteomes" id="UP001156398">
    <property type="component" value="Unassembled WGS sequence"/>
</dbReference>
<reference evidence="5 6" key="1">
    <citation type="submission" date="2023-05" db="EMBL/GenBank/DDBJ databases">
        <title>Streptantibioticus silvisoli sp. nov., acidotolerant actinomycetes 1 from pine litter.</title>
        <authorList>
            <person name="Swiecimska M."/>
            <person name="Golinska P."/>
            <person name="Sangal V."/>
            <person name="Wachnowicz B."/>
            <person name="Goodfellow M."/>
        </authorList>
    </citation>
    <scope>NUCLEOTIDE SEQUENCE [LARGE SCALE GENOMIC DNA]</scope>
    <source>
        <strain evidence="5 6">SL54</strain>
    </source>
</reference>